<sequence>MLGRMAARGARPSLYISVDIEADGPIPGPYSMISFGASVAGRQNGASYTAADPEQLTFYRELRPISEEFVPEALAVSGLDRDLLVREGADPAVAMAEFRSWVREVSAGAQPVMCGYPASFDWTFLYWYLIRFGGDSPFGHSGCLDMKTLYATKARVPLRAAVKGRMPRELLSRRRHTHHALDDAIEQAELMSNLMLWSPPPVPAPAAGGRSPRITHLSWGRIEAEGLAPGKDFRLYPGGGRPWDWSEHGTRHDPGIQPQEVREFLELGVTAVVLTQGMERRLGVVPQTLEVLRAAGVEVHVAETAEAVEIYNRLAATERVAGLFHSTC</sequence>
<protein>
    <recommendedName>
        <fullName evidence="1">3'-5' exoribonuclease Rv2179c-like domain-containing protein</fullName>
    </recommendedName>
</protein>
<evidence type="ECO:0000313" key="2">
    <source>
        <dbReference type="EMBL" id="GHI67147.1"/>
    </source>
</evidence>
<dbReference type="Gene3D" id="3.40.1230.10">
    <property type="entry name" value="MTH938-like"/>
    <property type="match status" value="1"/>
</dbReference>
<dbReference type="InterPro" id="IPR033390">
    <property type="entry name" value="Rv2179c-like"/>
</dbReference>
<comment type="caution">
    <text evidence="2">The sequence shown here is derived from an EMBL/GenBank/DDBJ whole genome shotgun (WGS) entry which is preliminary data.</text>
</comment>
<dbReference type="EMBL" id="BNEC01000003">
    <property type="protein sequence ID" value="GHI67147.1"/>
    <property type="molecule type" value="Genomic_DNA"/>
</dbReference>
<dbReference type="PANTHER" id="PTHR15811">
    <property type="entry name" value="MTH938 DOMAIN-CONTAINING PROTEIN"/>
    <property type="match status" value="1"/>
</dbReference>
<dbReference type="CDD" id="cd05126">
    <property type="entry name" value="Mth938"/>
    <property type="match status" value="1"/>
</dbReference>
<dbReference type="Proteomes" id="UP000613974">
    <property type="component" value="Unassembled WGS sequence"/>
</dbReference>
<dbReference type="InterPro" id="IPR036397">
    <property type="entry name" value="RNaseH_sf"/>
</dbReference>
<dbReference type="InterPro" id="IPR036748">
    <property type="entry name" value="MTH938-like_sf"/>
</dbReference>
<dbReference type="SUPFAM" id="SSF53098">
    <property type="entry name" value="Ribonuclease H-like"/>
    <property type="match status" value="1"/>
</dbReference>
<dbReference type="Pfam" id="PF16473">
    <property type="entry name" value="Rv2179c-like"/>
    <property type="match status" value="1"/>
</dbReference>
<reference evidence="3" key="1">
    <citation type="submission" date="2023-07" db="EMBL/GenBank/DDBJ databases">
        <title>Whole genome shotgun sequence of Streptomyces nojiriensis NBRC 13794.</title>
        <authorList>
            <person name="Komaki H."/>
            <person name="Tamura T."/>
        </authorList>
    </citation>
    <scope>NUCLEOTIDE SEQUENCE [LARGE SCALE GENOMIC DNA]</scope>
    <source>
        <strain evidence="3">NBRC 13794</strain>
    </source>
</reference>
<dbReference type="InterPro" id="IPR012337">
    <property type="entry name" value="RNaseH-like_sf"/>
</dbReference>
<dbReference type="Gene3D" id="3.30.420.10">
    <property type="entry name" value="Ribonuclease H-like superfamily/Ribonuclease H"/>
    <property type="match status" value="1"/>
</dbReference>
<gene>
    <name evidence="2" type="ORF">Snoj_10650</name>
</gene>
<dbReference type="InterPro" id="IPR034096">
    <property type="entry name" value="AAMDC"/>
</dbReference>
<accession>A0ABQ3SGG2</accession>
<evidence type="ECO:0000259" key="1">
    <source>
        <dbReference type="Pfam" id="PF16473"/>
    </source>
</evidence>
<evidence type="ECO:0000313" key="3">
    <source>
        <dbReference type="Proteomes" id="UP000613974"/>
    </source>
</evidence>
<keyword evidence="3" id="KW-1185">Reference proteome</keyword>
<dbReference type="SUPFAM" id="SSF64076">
    <property type="entry name" value="MTH938-like"/>
    <property type="match status" value="1"/>
</dbReference>
<feature type="domain" description="3'-5' exoribonuclease Rv2179c-like" evidence="1">
    <location>
        <begin position="93"/>
        <end position="194"/>
    </location>
</feature>
<dbReference type="InterPro" id="IPR007523">
    <property type="entry name" value="NDUFAF3/AAMDC"/>
</dbReference>
<dbReference type="PANTHER" id="PTHR15811:SF5">
    <property type="entry name" value="MTH938 DOMAIN-CONTAINING PROTEIN"/>
    <property type="match status" value="1"/>
</dbReference>
<dbReference type="Pfam" id="PF04430">
    <property type="entry name" value="DUF498"/>
    <property type="match status" value="1"/>
</dbReference>
<proteinExistence type="predicted"/>
<name>A0ABQ3SGG2_9ACTN</name>
<organism evidence="2 3">
    <name type="scientific">Streptomyces nojiriensis</name>
    <dbReference type="NCBI Taxonomy" id="66374"/>
    <lineage>
        <taxon>Bacteria</taxon>
        <taxon>Bacillati</taxon>
        <taxon>Actinomycetota</taxon>
        <taxon>Actinomycetes</taxon>
        <taxon>Kitasatosporales</taxon>
        <taxon>Streptomycetaceae</taxon>
        <taxon>Streptomyces</taxon>
    </lineage>
</organism>